<gene>
    <name evidence="1" type="ORF">NK125_06915</name>
</gene>
<comment type="caution">
    <text evidence="1">The sequence shown here is derived from an EMBL/GenBank/DDBJ whole genome shotgun (WGS) entry which is preliminary data.</text>
</comment>
<accession>A0ABT1E8J8</accession>
<sequence length="58" mass="6796">MIFHLLSICFRFVDFAIETEYTYSKGYVASATKGKAMENRDFQIISRRRSSALIKREV</sequence>
<proteinExistence type="predicted"/>
<keyword evidence="2" id="KW-1185">Reference proteome</keyword>
<protein>
    <submittedName>
        <fullName evidence="1">Uncharacterized protein</fullName>
    </submittedName>
</protein>
<organism evidence="1 2">
    <name type="scientific">Aequitasia blattaphilus</name>
    <dbReference type="NCBI Taxonomy" id="2949332"/>
    <lineage>
        <taxon>Bacteria</taxon>
        <taxon>Bacillati</taxon>
        <taxon>Bacillota</taxon>
        <taxon>Clostridia</taxon>
        <taxon>Lachnospirales</taxon>
        <taxon>Lachnospiraceae</taxon>
        <taxon>Aequitasia</taxon>
    </lineage>
</organism>
<evidence type="ECO:0000313" key="2">
    <source>
        <dbReference type="Proteomes" id="UP001523566"/>
    </source>
</evidence>
<dbReference type="Proteomes" id="UP001523566">
    <property type="component" value="Unassembled WGS sequence"/>
</dbReference>
<reference evidence="1 2" key="1">
    <citation type="journal article" date="2022" name="Genome Biol. Evol.">
        <title>Host diet, physiology and behaviors set the stage for Lachnospiraceae cladogenesis.</title>
        <authorList>
            <person name="Vera-Ponce De Leon A."/>
            <person name="Schneider M."/>
            <person name="Jahnes B.C."/>
            <person name="Sadowski V."/>
            <person name="Camuy-Velez L.A."/>
            <person name="Duan J."/>
            <person name="Sabree Z.L."/>
        </authorList>
    </citation>
    <scope>NUCLEOTIDE SEQUENCE [LARGE SCALE GENOMIC DNA]</scope>
    <source>
        <strain evidence="1 2">PAL113</strain>
    </source>
</reference>
<dbReference type="EMBL" id="JAMZFW010000008">
    <property type="protein sequence ID" value="MCP1102149.1"/>
    <property type="molecule type" value="Genomic_DNA"/>
</dbReference>
<dbReference type="RefSeq" id="WP_262065934.1">
    <property type="nucleotide sequence ID" value="NZ_JAMXOD010000008.1"/>
</dbReference>
<evidence type="ECO:0000313" key="1">
    <source>
        <dbReference type="EMBL" id="MCP1102149.1"/>
    </source>
</evidence>
<name>A0ABT1E8J8_9FIRM</name>